<reference evidence="12 13" key="1">
    <citation type="submission" date="2024-03" db="EMBL/GenBank/DDBJ databases">
        <title>Aureococcus anophagefferens CCMP1851 and Kratosvirus quantuckense: Draft genome of a second virus-susceptible host strain in the model system.</title>
        <authorList>
            <person name="Chase E."/>
            <person name="Truchon A.R."/>
            <person name="Schepens W."/>
            <person name="Wilhelm S.W."/>
        </authorList>
    </citation>
    <scope>NUCLEOTIDE SEQUENCE [LARGE SCALE GENOMIC DNA]</scope>
    <source>
        <strain evidence="12 13">CCMP1851</strain>
    </source>
</reference>
<keyword evidence="8" id="KW-0175">Coiled coil</keyword>
<gene>
    <name evidence="12" type="primary">MGT1</name>
    <name evidence="12" type="ORF">SO694_00009026</name>
</gene>
<evidence type="ECO:0000259" key="11">
    <source>
        <dbReference type="PROSITE" id="PS50222"/>
    </source>
</evidence>
<dbReference type="PROSITE" id="PS50222">
    <property type="entry name" value="EF_HAND_2"/>
    <property type="match status" value="1"/>
</dbReference>
<keyword evidence="7 10" id="KW-0472">Membrane</keyword>
<organism evidence="12 13">
    <name type="scientific">Aureococcus anophagefferens</name>
    <name type="common">Harmful bloom alga</name>
    <dbReference type="NCBI Taxonomy" id="44056"/>
    <lineage>
        <taxon>Eukaryota</taxon>
        <taxon>Sar</taxon>
        <taxon>Stramenopiles</taxon>
        <taxon>Ochrophyta</taxon>
        <taxon>Pelagophyceae</taxon>
        <taxon>Pelagomonadales</taxon>
        <taxon>Pelagomonadaceae</taxon>
        <taxon>Aureococcus</taxon>
    </lineage>
</organism>
<evidence type="ECO:0000313" key="13">
    <source>
        <dbReference type="Proteomes" id="UP001363151"/>
    </source>
</evidence>
<keyword evidence="6 10" id="KW-1133">Transmembrane helix</keyword>
<accession>A0ABR1GEL4</accession>
<dbReference type="PROSITE" id="PS00018">
    <property type="entry name" value="EF_HAND_1"/>
    <property type="match status" value="1"/>
</dbReference>
<evidence type="ECO:0000256" key="4">
    <source>
        <dbReference type="ARBA" id="ARBA00022475"/>
    </source>
</evidence>
<keyword evidence="3" id="KW-0813">Transport</keyword>
<feature type="transmembrane region" description="Helical" evidence="10">
    <location>
        <begin position="484"/>
        <end position="502"/>
    </location>
</feature>
<dbReference type="InterPro" id="IPR002048">
    <property type="entry name" value="EF_hand_dom"/>
</dbReference>
<dbReference type="SUPFAM" id="SSF143865">
    <property type="entry name" value="CorA soluble domain-like"/>
    <property type="match status" value="1"/>
</dbReference>
<feature type="transmembrane region" description="Helical" evidence="10">
    <location>
        <begin position="450"/>
        <end position="472"/>
    </location>
</feature>
<dbReference type="InterPro" id="IPR045861">
    <property type="entry name" value="CorA_cytoplasmic_dom"/>
</dbReference>
<feature type="region of interest" description="Disordered" evidence="9">
    <location>
        <begin position="93"/>
        <end position="137"/>
    </location>
</feature>
<comment type="caution">
    <text evidence="12">The sequence shown here is derived from an EMBL/GenBank/DDBJ whole genome shotgun (WGS) entry which is preliminary data.</text>
</comment>
<dbReference type="PANTHER" id="PTHR46494">
    <property type="entry name" value="CORA FAMILY METAL ION TRANSPORTER (EUROFUNG)"/>
    <property type="match status" value="1"/>
</dbReference>
<evidence type="ECO:0000256" key="2">
    <source>
        <dbReference type="ARBA" id="ARBA00009765"/>
    </source>
</evidence>
<evidence type="ECO:0000256" key="5">
    <source>
        <dbReference type="ARBA" id="ARBA00022692"/>
    </source>
</evidence>
<evidence type="ECO:0000256" key="8">
    <source>
        <dbReference type="SAM" id="Coils"/>
    </source>
</evidence>
<dbReference type="Pfam" id="PF01544">
    <property type="entry name" value="CorA"/>
    <property type="match status" value="1"/>
</dbReference>
<comment type="subcellular location">
    <subcellularLocation>
        <location evidence="1">Cell membrane</location>
        <topology evidence="1">Multi-pass membrane protein</topology>
    </subcellularLocation>
</comment>
<dbReference type="Proteomes" id="UP001363151">
    <property type="component" value="Unassembled WGS sequence"/>
</dbReference>
<feature type="domain" description="EF-hand" evidence="11">
    <location>
        <begin position="57"/>
        <end position="92"/>
    </location>
</feature>
<feature type="region of interest" description="Disordered" evidence="9">
    <location>
        <begin position="1"/>
        <end position="26"/>
    </location>
</feature>
<sequence length="576" mass="64854">MPPHESPRPPPRPPSPGTTARSWSVPSELWKAKGTRAESAFGELEREELELEEWWSLSHERLRTIFMRADQDADGRISFGEVYPTLTKYGLGGPRSSSVGSLREGSRAQASPPPAPESPRARSLEWPRPPPFGDEAPEAQDLERQVDFAAFVDAARSLMYDQLLPPAGCGDLPVSYSVTDFSDNTCTAGEFRGTREFLRSGKADWARTRWIEARGGEAALKLLGVKFGLHPLALEDALTQSQRPKAERYAEHLHIVAPVFRVGAAAPEDSGLTPAIAIHNVSIFVPLRGGDTLVTFADERAPRHWSGRVRAELRKSYTKLREEGAPFLAYRILDAVVDSTFPVAAAFHRAVAAQRGELRSSGYQSDLGELRALKLDLERLSRLAKPLHRLLTKLIDDKDALLGDRYNSFVRDAVDNVEELQDDFNALLRECEVLDDEFERFHQRRMDRTMYALTVVTCIFLPMQFMTGVYGMNFNDIPEENNPLAYRTFWLCTTAYVALFAADMIAHALRKCPDEQGDFKAICAIVEEDFFDQLNWKLESDLRKTPVWKSSVRKILFSNSRFRHASATDKNLFTFS</sequence>
<keyword evidence="13" id="KW-1185">Reference proteome</keyword>
<comment type="similarity">
    <text evidence="2">Belongs to the CorA metal ion transporter (MIT) (TC 1.A.35) family.</text>
</comment>
<dbReference type="InterPro" id="IPR002523">
    <property type="entry name" value="MgTranspt_CorA/ZnTranspt_ZntB"/>
</dbReference>
<feature type="compositionally biased region" description="Pro residues" evidence="9">
    <location>
        <begin position="1"/>
        <end position="16"/>
    </location>
</feature>
<protein>
    <submittedName>
        <fullName evidence="12">CorA-like Mg2+ transporter protein</fullName>
    </submittedName>
</protein>
<feature type="coiled-coil region" evidence="8">
    <location>
        <begin position="410"/>
        <end position="437"/>
    </location>
</feature>
<dbReference type="Gene3D" id="3.30.460.20">
    <property type="entry name" value="CorA soluble domain-like"/>
    <property type="match status" value="1"/>
</dbReference>
<dbReference type="InterPro" id="IPR045863">
    <property type="entry name" value="CorA_TM1_TM2"/>
</dbReference>
<name>A0ABR1GEL4_AURAN</name>
<evidence type="ECO:0000256" key="3">
    <source>
        <dbReference type="ARBA" id="ARBA00022448"/>
    </source>
</evidence>
<dbReference type="EMBL" id="JBBJCI010000031">
    <property type="protein sequence ID" value="KAK7254228.1"/>
    <property type="molecule type" value="Genomic_DNA"/>
</dbReference>
<keyword evidence="5 10" id="KW-0812">Transmembrane</keyword>
<dbReference type="PANTHER" id="PTHR46494:SF1">
    <property type="entry name" value="CORA FAMILY METAL ION TRANSPORTER (EUROFUNG)"/>
    <property type="match status" value="1"/>
</dbReference>
<evidence type="ECO:0000313" key="12">
    <source>
        <dbReference type="EMBL" id="KAK7254228.1"/>
    </source>
</evidence>
<dbReference type="InterPro" id="IPR018247">
    <property type="entry name" value="EF_Hand_1_Ca_BS"/>
</dbReference>
<proteinExistence type="inferred from homology"/>
<dbReference type="Gene3D" id="1.20.58.340">
    <property type="entry name" value="Magnesium transport protein CorA, transmembrane region"/>
    <property type="match status" value="2"/>
</dbReference>
<dbReference type="SUPFAM" id="SSF144083">
    <property type="entry name" value="Magnesium transport protein CorA, transmembrane region"/>
    <property type="match status" value="1"/>
</dbReference>
<evidence type="ECO:0000256" key="9">
    <source>
        <dbReference type="SAM" id="MobiDB-lite"/>
    </source>
</evidence>
<evidence type="ECO:0000256" key="7">
    <source>
        <dbReference type="ARBA" id="ARBA00023136"/>
    </source>
</evidence>
<evidence type="ECO:0000256" key="6">
    <source>
        <dbReference type="ARBA" id="ARBA00022989"/>
    </source>
</evidence>
<evidence type="ECO:0000256" key="1">
    <source>
        <dbReference type="ARBA" id="ARBA00004651"/>
    </source>
</evidence>
<keyword evidence="4" id="KW-1003">Cell membrane</keyword>
<evidence type="ECO:0000256" key="10">
    <source>
        <dbReference type="SAM" id="Phobius"/>
    </source>
</evidence>